<reference evidence="4 5" key="1">
    <citation type="submission" date="2022-10" db="EMBL/GenBank/DDBJ databases">
        <title>The complete genomes of actinobacterial strains from the NBC collection.</title>
        <authorList>
            <person name="Joergensen T.S."/>
            <person name="Alvarez Arevalo M."/>
            <person name="Sterndorff E.B."/>
            <person name="Faurdal D."/>
            <person name="Vuksanovic O."/>
            <person name="Mourched A.-S."/>
            <person name="Charusanti P."/>
            <person name="Shaw S."/>
            <person name="Blin K."/>
            <person name="Weber T."/>
        </authorList>
    </citation>
    <scope>NUCLEOTIDE SEQUENCE [LARGE SCALE GENOMIC DNA]</scope>
    <source>
        <strain evidence="4 5">NBC 01774</strain>
    </source>
</reference>
<comment type="similarity">
    <text evidence="1">Belongs to the UPF0337 (CsbD) family.</text>
</comment>
<evidence type="ECO:0000313" key="4">
    <source>
        <dbReference type="EMBL" id="WSB72530.1"/>
    </source>
</evidence>
<name>A0ABZ1FQA0_9ACTN</name>
<dbReference type="Gene3D" id="1.10.1470.10">
    <property type="entry name" value="YjbJ"/>
    <property type="match status" value="1"/>
</dbReference>
<evidence type="ECO:0000256" key="1">
    <source>
        <dbReference type="ARBA" id="ARBA00009129"/>
    </source>
</evidence>
<evidence type="ECO:0000313" key="5">
    <source>
        <dbReference type="Proteomes" id="UP001344251"/>
    </source>
</evidence>
<dbReference type="SUPFAM" id="SSF69047">
    <property type="entry name" value="Hypothetical protein YjbJ"/>
    <property type="match status" value="1"/>
</dbReference>
<feature type="domain" description="CsbD-like" evidence="3">
    <location>
        <begin position="4"/>
        <end position="52"/>
    </location>
</feature>
<accession>A0ABZ1FQA0</accession>
<organism evidence="4 5">
    <name type="scientific">Streptomyces decoyicus</name>
    <dbReference type="NCBI Taxonomy" id="249567"/>
    <lineage>
        <taxon>Bacteria</taxon>
        <taxon>Bacillati</taxon>
        <taxon>Actinomycetota</taxon>
        <taxon>Actinomycetes</taxon>
        <taxon>Kitasatosporales</taxon>
        <taxon>Streptomycetaceae</taxon>
        <taxon>Streptomyces</taxon>
    </lineage>
</organism>
<dbReference type="EMBL" id="CP109106">
    <property type="protein sequence ID" value="WSB72530.1"/>
    <property type="molecule type" value="Genomic_DNA"/>
</dbReference>
<evidence type="ECO:0000256" key="2">
    <source>
        <dbReference type="SAM" id="MobiDB-lite"/>
    </source>
</evidence>
<feature type="compositionally biased region" description="Basic and acidic residues" evidence="2">
    <location>
        <begin position="1"/>
        <end position="11"/>
    </location>
</feature>
<gene>
    <name evidence="4" type="ORF">OG863_33805</name>
</gene>
<dbReference type="RefSeq" id="WP_250048837.1">
    <property type="nucleotide sequence ID" value="NZ_CP108347.1"/>
</dbReference>
<feature type="compositionally biased region" description="Basic and acidic residues" evidence="2">
    <location>
        <begin position="22"/>
        <end position="38"/>
    </location>
</feature>
<feature type="region of interest" description="Disordered" evidence="2">
    <location>
        <begin position="1"/>
        <end position="64"/>
    </location>
</feature>
<feature type="compositionally biased region" description="Basic and acidic residues" evidence="2">
    <location>
        <begin position="47"/>
        <end position="64"/>
    </location>
</feature>
<keyword evidence="5" id="KW-1185">Reference proteome</keyword>
<proteinExistence type="inferred from homology"/>
<dbReference type="InterPro" id="IPR036629">
    <property type="entry name" value="YjbJ_sf"/>
</dbReference>
<dbReference type="Pfam" id="PF05532">
    <property type="entry name" value="CsbD"/>
    <property type="match status" value="1"/>
</dbReference>
<evidence type="ECO:0000259" key="3">
    <source>
        <dbReference type="Pfam" id="PF05532"/>
    </source>
</evidence>
<protein>
    <submittedName>
        <fullName evidence="4">CsbD family protein</fullName>
    </submittedName>
</protein>
<sequence>MGDKGAMDKMKGKAKQKAGKAMGDERLKSEGRTDEAKGKAKNAMGNAKEHAQGMKDSLKNKDRA</sequence>
<dbReference type="InterPro" id="IPR008462">
    <property type="entry name" value="CsbD"/>
</dbReference>
<dbReference type="Proteomes" id="UP001344251">
    <property type="component" value="Chromosome"/>
</dbReference>
<dbReference type="GeneID" id="97318081"/>